<dbReference type="InterPro" id="IPR037094">
    <property type="entry name" value="Glyco_hydro_38_cen_sf"/>
</dbReference>
<dbReference type="InterPro" id="IPR011330">
    <property type="entry name" value="Glyco_hydro/deAcase_b/a-brl"/>
</dbReference>
<dbReference type="SUPFAM" id="SSF88688">
    <property type="entry name" value="Families 57/38 glycoside transferase middle domain"/>
    <property type="match status" value="1"/>
</dbReference>
<dbReference type="GO" id="GO:0004559">
    <property type="term" value="F:alpha-mannosidase activity"/>
    <property type="evidence" value="ECO:0007669"/>
    <property type="project" value="InterPro"/>
</dbReference>
<dbReference type="InterPro" id="IPR000602">
    <property type="entry name" value="Glyco_hydro_38_N"/>
</dbReference>
<organism evidence="6 7">
    <name type="scientific">Pannus brasiliensis CCIBt3594</name>
    <dbReference type="NCBI Taxonomy" id="1427578"/>
    <lineage>
        <taxon>Bacteria</taxon>
        <taxon>Bacillati</taxon>
        <taxon>Cyanobacteriota</taxon>
        <taxon>Cyanophyceae</taxon>
        <taxon>Oscillatoriophycideae</taxon>
        <taxon>Chroococcales</taxon>
        <taxon>Microcystaceae</taxon>
        <taxon>Pannus</taxon>
    </lineage>
</organism>
<dbReference type="SUPFAM" id="SSF88713">
    <property type="entry name" value="Glycoside hydrolase/deacetylase"/>
    <property type="match status" value="1"/>
</dbReference>
<evidence type="ECO:0000256" key="3">
    <source>
        <dbReference type="ARBA" id="ARBA00022801"/>
    </source>
</evidence>
<dbReference type="Pfam" id="PF07748">
    <property type="entry name" value="Glyco_hydro_38C"/>
    <property type="match status" value="1"/>
</dbReference>
<dbReference type="Proteomes" id="UP001328733">
    <property type="component" value="Unassembled WGS sequence"/>
</dbReference>
<dbReference type="SMART" id="SM00872">
    <property type="entry name" value="Alpha-mann_mid"/>
    <property type="match status" value="1"/>
</dbReference>
<dbReference type="AlphaFoldDB" id="A0AAW9R0P9"/>
<gene>
    <name evidence="6" type="ORF">V0288_23440</name>
</gene>
<keyword evidence="3" id="KW-0378">Hydrolase</keyword>
<sequence length="1016" mass="116666">MLSLFPMYLNTIQKLYQLTRRDIQESWFLATEDGKALEPATLNENRSIVWPKGRQIQYLTRKITIPNALAGYPLEGMELRLILAWWAEDAKIYVNGELVREGDLFDSSTRILLSSSVIPGQEITVTLRLVSPNHDIGGLMKSELVYERSQGIDPGFVADELTILHNYLQAFSPEKLETFTELLQSIDWENITEADKFDRSLQSLRESLQPLAEPIKKRTFHLLGHAHLDMAWLWPLAETWDVARRTFQSVLTLQKDYPELVFGHSSPILYDWIEKNRSELFNEILEANKARSWELLGGMWVEPEVNLISGESLLRQLFYGQRYFQEKFGRICRVAWLPDTFGFPYQLPQILHHCGIEYFVTGKLHWNDSTKFSHGFFWWQSPDGTRVPSLMSPPNVAGVMDTNPIIMTDHAVNWERQTGLQDIFWLPGVGDHGGGPTRDMLEVARRWQSSPFFPNIRFTTAENYLDSLDRSALPVWDDELYLEFHRGCYTTHADQKFYNRYCESLLYQAELWSSLATIRLQTPYPKAEIEESWKKVLLNQFHDILPGTSIPEVFTDANETWREAIESGENILHSALQTIVTNISLPTPPRPDAKPIVIFNSLNWTRSNLVSLDVESGYESIYDLAGEKCLSGISRDGKLLFIAENIPSIGYRLFWLTREAGSGGQEEIETVASEFVLENPSLKVLINPETGDIDSIFDKVHQKEILSGAGNQLQAFRDGGQYWDAWNIDPNYQQYPLSPIELQSIETLEFGPVRWRVRVVRIFRDSEFCQDYILENHSPILRIETKVNWQETHTVIKASFPLTVRNDFTTYEIACGAIERTNTPETPEEKAKWEVYGHKWADITDKTENYGVSLLNNGKYGHDSQPNQLRLTLLRGSLWPDPNADRGIHQFTYAIYPHAGDWQTAQTVHRAYELNIPSLAIPVSPSPSPNLPPSGKWLHFPDDNVIVMALKQSEDNPESWILRAYECHGKTAEISLESEIGLKLENSIDGLERPTEPVREITPWKIATWRLSRPCT</sequence>
<dbReference type="InterPro" id="IPR011682">
    <property type="entry name" value="Glyco_hydro_38_C"/>
</dbReference>
<dbReference type="InterPro" id="IPR015341">
    <property type="entry name" value="Glyco_hydro_38_cen"/>
</dbReference>
<evidence type="ECO:0000256" key="2">
    <source>
        <dbReference type="ARBA" id="ARBA00022723"/>
    </source>
</evidence>
<dbReference type="InterPro" id="IPR011013">
    <property type="entry name" value="Gal_mutarotase_sf_dom"/>
</dbReference>
<dbReference type="Gene3D" id="1.20.1270.50">
    <property type="entry name" value="Glycoside hydrolase family 38, central domain"/>
    <property type="match status" value="1"/>
</dbReference>
<dbReference type="GO" id="GO:0009313">
    <property type="term" value="P:oligosaccharide catabolic process"/>
    <property type="evidence" value="ECO:0007669"/>
    <property type="project" value="TreeGrafter"/>
</dbReference>
<dbReference type="PANTHER" id="PTHR46017:SF1">
    <property type="entry name" value="ALPHA-MANNOSIDASE 2C1"/>
    <property type="match status" value="1"/>
</dbReference>
<reference evidence="6 7" key="1">
    <citation type="submission" date="2024-01" db="EMBL/GenBank/DDBJ databases">
        <title>Genomic insights into the taxonomy and metabolism of the cyanobacterium Pannus brasiliensis CCIBt3594.</title>
        <authorList>
            <person name="Machado M."/>
            <person name="Botero N.B."/>
            <person name="Andreote A.P.D."/>
            <person name="Feitosa A.M.T."/>
            <person name="Popin R."/>
            <person name="Sivonen K."/>
            <person name="Fiore M.F."/>
        </authorList>
    </citation>
    <scope>NUCLEOTIDE SEQUENCE [LARGE SCALE GENOMIC DNA]</scope>
    <source>
        <strain evidence="6 7">CCIBt3594</strain>
    </source>
</reference>
<keyword evidence="7" id="KW-1185">Reference proteome</keyword>
<dbReference type="PANTHER" id="PTHR46017">
    <property type="entry name" value="ALPHA-MANNOSIDASE 2C1"/>
    <property type="match status" value="1"/>
</dbReference>
<evidence type="ECO:0000313" key="6">
    <source>
        <dbReference type="EMBL" id="MEG3440103.1"/>
    </source>
</evidence>
<dbReference type="FunFam" id="1.20.1270.50:FF:000004">
    <property type="entry name" value="alpha-mannosidase 2C1 isoform X1"/>
    <property type="match status" value="1"/>
</dbReference>
<dbReference type="Gene3D" id="3.20.110.10">
    <property type="entry name" value="Glycoside hydrolase 38, N terminal domain"/>
    <property type="match status" value="1"/>
</dbReference>
<accession>A0AAW9R0P9</accession>
<dbReference type="Pfam" id="PF09261">
    <property type="entry name" value="Alpha-mann_mid"/>
    <property type="match status" value="1"/>
</dbReference>
<dbReference type="CDD" id="cd10789">
    <property type="entry name" value="GH38N_AMII_ER_cytosolic"/>
    <property type="match status" value="1"/>
</dbReference>
<proteinExistence type="inferred from homology"/>
<dbReference type="SUPFAM" id="SSF74650">
    <property type="entry name" value="Galactose mutarotase-like"/>
    <property type="match status" value="1"/>
</dbReference>
<dbReference type="InterPro" id="IPR027291">
    <property type="entry name" value="Glyco_hydro_38_N_sf"/>
</dbReference>
<evidence type="ECO:0000259" key="5">
    <source>
        <dbReference type="SMART" id="SM00872"/>
    </source>
</evidence>
<dbReference type="EMBL" id="JBAFSM010000075">
    <property type="protein sequence ID" value="MEG3440103.1"/>
    <property type="molecule type" value="Genomic_DNA"/>
</dbReference>
<dbReference type="Pfam" id="PF17677">
    <property type="entry name" value="Glyco_hydro38C2"/>
    <property type="match status" value="1"/>
</dbReference>
<protein>
    <submittedName>
        <fullName evidence="6">Alpha-mannosidase</fullName>
    </submittedName>
</protein>
<dbReference type="InterPro" id="IPR028995">
    <property type="entry name" value="Glyco_hydro_57/38_cen_sf"/>
</dbReference>
<evidence type="ECO:0000313" key="7">
    <source>
        <dbReference type="Proteomes" id="UP001328733"/>
    </source>
</evidence>
<dbReference type="InterPro" id="IPR041147">
    <property type="entry name" value="GH38_C"/>
</dbReference>
<dbReference type="Pfam" id="PF01074">
    <property type="entry name" value="Glyco_hydro_38N"/>
    <property type="match status" value="1"/>
</dbReference>
<comment type="caution">
    <text evidence="6">The sequence shown here is derived from an EMBL/GenBank/DDBJ whole genome shotgun (WGS) entry which is preliminary data.</text>
</comment>
<evidence type="ECO:0000256" key="4">
    <source>
        <dbReference type="ARBA" id="ARBA00023295"/>
    </source>
</evidence>
<feature type="domain" description="Glycoside hydrolase family 38 central" evidence="5">
    <location>
        <begin position="483"/>
        <end position="561"/>
    </location>
</feature>
<dbReference type="Gene3D" id="2.70.98.30">
    <property type="entry name" value="Golgi alpha-mannosidase II, domain 4"/>
    <property type="match status" value="1"/>
</dbReference>
<keyword evidence="2" id="KW-0479">Metal-binding</keyword>
<name>A0AAW9R0P9_9CHRO</name>
<evidence type="ECO:0000256" key="1">
    <source>
        <dbReference type="ARBA" id="ARBA00009792"/>
    </source>
</evidence>
<keyword evidence="4" id="KW-0326">Glycosidase</keyword>
<dbReference type="GO" id="GO:0046872">
    <property type="term" value="F:metal ion binding"/>
    <property type="evidence" value="ECO:0007669"/>
    <property type="project" value="UniProtKB-KW"/>
</dbReference>
<dbReference type="GO" id="GO:0030246">
    <property type="term" value="F:carbohydrate binding"/>
    <property type="evidence" value="ECO:0007669"/>
    <property type="project" value="InterPro"/>
</dbReference>
<dbReference type="GO" id="GO:0006013">
    <property type="term" value="P:mannose metabolic process"/>
    <property type="evidence" value="ECO:0007669"/>
    <property type="project" value="InterPro"/>
</dbReference>
<comment type="similarity">
    <text evidence="1">Belongs to the glycosyl hydrolase 38 family.</text>
</comment>